<sequence>MQIRASFKKWLYQARWASEVERVKEECTKLIPDIHGFLNGAINPRLQLLEEGAAAEARKTDLLADKNKEIWEHLQSTIVGHLLHVKTARPSRLAVDRATALEHKAKKDTEALEKMATELDMHSTFRRNAEERVQNAEGTVTQLSEQLALVARDDDVKNMMKDILLIWTAVKQLDSAKADRKEVENLGLEDTALEQRISELYSDIKESKNKHEELEFMFGLVVRLLEDIANIQFAKIQTRRVASGRTGNGRIETRPTLRASLCRAQDIGSSASKISIAASPLAEAGDRTERGGDSQCASEPRFRPAYQPASECKAQAQSQAAPDCRTKQAIRTPTVAAFAEWVSSVQKTLKQECNAYDSNGAHLLGGR</sequence>
<reference evidence="2" key="2">
    <citation type="submission" date="2013-10" db="EMBL/GenBank/DDBJ databases">
        <authorList>
            <person name="Aslett M."/>
        </authorList>
    </citation>
    <scope>NUCLEOTIDE SEQUENCE [LARGE SCALE GENOMIC DNA]</scope>
    <source>
        <strain evidence="2">Houghton</strain>
    </source>
</reference>
<dbReference type="GeneID" id="25478669"/>
<feature type="region of interest" description="Disordered" evidence="1">
    <location>
        <begin position="278"/>
        <end position="300"/>
    </location>
</feature>
<organism evidence="2 3">
    <name type="scientific">Eimeria necatrix</name>
    <dbReference type="NCBI Taxonomy" id="51315"/>
    <lineage>
        <taxon>Eukaryota</taxon>
        <taxon>Sar</taxon>
        <taxon>Alveolata</taxon>
        <taxon>Apicomplexa</taxon>
        <taxon>Conoidasida</taxon>
        <taxon>Coccidia</taxon>
        <taxon>Eucoccidiorida</taxon>
        <taxon>Eimeriorina</taxon>
        <taxon>Eimeriidae</taxon>
        <taxon>Eimeria</taxon>
    </lineage>
</organism>
<dbReference type="EMBL" id="HG723037">
    <property type="protein sequence ID" value="CDJ64933.1"/>
    <property type="molecule type" value="Genomic_DNA"/>
</dbReference>
<proteinExistence type="predicted"/>
<protein>
    <submittedName>
        <fullName evidence="2">Uncharacterized protein</fullName>
    </submittedName>
</protein>
<dbReference type="VEuPathDB" id="ToxoDB:ENH_00085420"/>
<evidence type="ECO:0000256" key="1">
    <source>
        <dbReference type="SAM" id="MobiDB-lite"/>
    </source>
</evidence>
<name>U6MPC4_9EIME</name>
<dbReference type="Proteomes" id="UP000030754">
    <property type="component" value="Unassembled WGS sequence"/>
</dbReference>
<evidence type="ECO:0000313" key="3">
    <source>
        <dbReference type="Proteomes" id="UP000030754"/>
    </source>
</evidence>
<gene>
    <name evidence="2" type="ORF">ENH_00085420</name>
</gene>
<reference evidence="2" key="1">
    <citation type="submission" date="2013-10" db="EMBL/GenBank/DDBJ databases">
        <title>Genomic analysis of the causative agents of coccidiosis in chickens.</title>
        <authorList>
            <person name="Reid A.J."/>
            <person name="Blake D."/>
            <person name="Billington K."/>
            <person name="Browne H."/>
            <person name="Dunn M."/>
            <person name="Hung S."/>
            <person name="Kawahara F."/>
            <person name="Miranda-Saavedra D."/>
            <person name="Mourier T."/>
            <person name="Nagra H."/>
            <person name="Otto T.D."/>
            <person name="Rawlings N."/>
            <person name="Sanchez A."/>
            <person name="Sanders M."/>
            <person name="Subramaniam C."/>
            <person name="Tay Y."/>
            <person name="Dear P."/>
            <person name="Doerig C."/>
            <person name="Gruber A."/>
            <person name="Parkinson J."/>
            <person name="Shirley M."/>
            <person name="Wan K.L."/>
            <person name="Berriman M."/>
            <person name="Tomley F."/>
            <person name="Pain A."/>
        </authorList>
    </citation>
    <scope>NUCLEOTIDE SEQUENCE [LARGE SCALE GENOMIC DNA]</scope>
    <source>
        <strain evidence="2">Houghton</strain>
    </source>
</reference>
<accession>U6MPC4</accession>
<dbReference type="RefSeq" id="XP_013433400.1">
    <property type="nucleotide sequence ID" value="XM_013577946.1"/>
</dbReference>
<dbReference type="OrthoDB" id="345860at2759"/>
<evidence type="ECO:0000313" key="2">
    <source>
        <dbReference type="EMBL" id="CDJ64933.1"/>
    </source>
</evidence>
<keyword evidence="3" id="KW-1185">Reference proteome</keyword>
<dbReference type="AlphaFoldDB" id="U6MPC4"/>